<feature type="non-terminal residue" evidence="1">
    <location>
        <position position="1"/>
    </location>
</feature>
<accession>A0A3P7IYP6</accession>
<organism evidence="1 2">
    <name type="scientific">Strongylus vulgaris</name>
    <name type="common">Blood worm</name>
    <dbReference type="NCBI Taxonomy" id="40348"/>
    <lineage>
        <taxon>Eukaryota</taxon>
        <taxon>Metazoa</taxon>
        <taxon>Ecdysozoa</taxon>
        <taxon>Nematoda</taxon>
        <taxon>Chromadorea</taxon>
        <taxon>Rhabditida</taxon>
        <taxon>Rhabditina</taxon>
        <taxon>Rhabditomorpha</taxon>
        <taxon>Strongyloidea</taxon>
        <taxon>Strongylidae</taxon>
        <taxon>Strongylus</taxon>
    </lineage>
</organism>
<dbReference type="AlphaFoldDB" id="A0A3P7IYP6"/>
<protein>
    <submittedName>
        <fullName evidence="1">Uncharacterized protein</fullName>
    </submittedName>
</protein>
<proteinExistence type="predicted"/>
<gene>
    <name evidence="1" type="ORF">SVUK_LOCUS13109</name>
</gene>
<dbReference type="Proteomes" id="UP000270094">
    <property type="component" value="Unassembled WGS sequence"/>
</dbReference>
<evidence type="ECO:0000313" key="1">
    <source>
        <dbReference type="EMBL" id="VDM78111.1"/>
    </source>
</evidence>
<keyword evidence="2" id="KW-1185">Reference proteome</keyword>
<name>A0A3P7IYP6_STRVU</name>
<dbReference type="EMBL" id="UYYB01101026">
    <property type="protein sequence ID" value="VDM78111.1"/>
    <property type="molecule type" value="Genomic_DNA"/>
</dbReference>
<reference evidence="1 2" key="1">
    <citation type="submission" date="2018-11" db="EMBL/GenBank/DDBJ databases">
        <authorList>
            <consortium name="Pathogen Informatics"/>
        </authorList>
    </citation>
    <scope>NUCLEOTIDE SEQUENCE [LARGE SCALE GENOMIC DNA]</scope>
</reference>
<sequence length="94" mass="10462">QCILKYGVASKYDVKASGNDYEAVGDAADARHACRVDSLVSNACILLRSLHPRTGSMEVEADLRPILGSSLVRLDPMRIKQLQWVLLKNYSIRM</sequence>
<dbReference type="OrthoDB" id="447510at2759"/>
<evidence type="ECO:0000313" key="2">
    <source>
        <dbReference type="Proteomes" id="UP000270094"/>
    </source>
</evidence>